<reference evidence="22" key="1">
    <citation type="journal article" date="2021" name="Cell">
        <title>Tracing the genetic footprints of vertebrate landing in non-teleost ray-finned fishes.</title>
        <authorList>
            <person name="Bi X."/>
            <person name="Wang K."/>
            <person name="Yang L."/>
            <person name="Pan H."/>
            <person name="Jiang H."/>
            <person name="Wei Q."/>
            <person name="Fang M."/>
            <person name="Yu H."/>
            <person name="Zhu C."/>
            <person name="Cai Y."/>
            <person name="He Y."/>
            <person name="Gan X."/>
            <person name="Zeng H."/>
            <person name="Yu D."/>
            <person name="Zhu Y."/>
            <person name="Jiang H."/>
            <person name="Qiu Q."/>
            <person name="Yang H."/>
            <person name="Zhang Y.E."/>
            <person name="Wang W."/>
            <person name="Zhu M."/>
            <person name="He S."/>
            <person name="Zhang G."/>
        </authorList>
    </citation>
    <scope>NUCLEOTIDE SEQUENCE</scope>
    <source>
        <strain evidence="22">Pddl_001</strain>
    </source>
</reference>
<dbReference type="InterPro" id="IPR038765">
    <property type="entry name" value="Papain-like_cys_pep_sf"/>
</dbReference>
<dbReference type="InterPro" id="IPR013783">
    <property type="entry name" value="Ig-like_fold"/>
</dbReference>
<keyword evidence="12" id="KW-0012">Acyltransferase</keyword>
<evidence type="ECO:0000259" key="21">
    <source>
        <dbReference type="SMART" id="SM00460"/>
    </source>
</evidence>
<dbReference type="PROSITE" id="PS00547">
    <property type="entry name" value="TRANSGLUTAMINASES"/>
    <property type="match status" value="1"/>
</dbReference>
<dbReference type="InterPro" id="IPR036238">
    <property type="entry name" value="Transglutaminase_C_sf"/>
</dbReference>
<dbReference type="SMART" id="SM00460">
    <property type="entry name" value="TGc"/>
    <property type="match status" value="1"/>
</dbReference>
<evidence type="ECO:0000313" key="23">
    <source>
        <dbReference type="Proteomes" id="UP001166093"/>
    </source>
</evidence>
<comment type="subcellular location">
    <subcellularLocation>
        <location evidence="2">Membrane</location>
        <topology evidence="2">Lipid-anchor</topology>
    </subcellularLocation>
</comment>
<sequence>MPANTVSVRRRSELGRWPTVSLGGIGEEDEEPAAGDSQVGTKRQESRCMSWMRRVCPCVCSQSADDTTDNNGSTATKEDDDKHSVALSGGCMAGLQHVKKRAADGTLFGGQRVFVFAPAPSQRRGGSDLILSVKSVDLLQSRSGINRKEHHTDEFEYDYLILRRGQSFVMEIEFSRPFNPDTDTMHLELQIGPLPQVSKGTHVIIPLVEELEDNRWEAKIVQRVGSKIKLSVSSPVTAVIGRYKFAVATHSPGGDFKMEHNPKNDITFLFNPWCENDTVFMDNEKFLKEYVLNETGKIYYGTEKQIGARTWNFGQFDAGVLEACLFILDRSGMPHAGRGDPVNVVRVISALVNSVDDDGVLVGNWSGDYSLGTAPTAWSGSVDILTQYHRKGGEPVAYGQCWVFSGVTTTVLRCLGIPTRSVTNFCSAHDTDVSLTMDVYFNEKMEPLEELNLDSIWNFHVWNDCWMARPDLPPGMGGWQAVDATPQETSQGTFCCGPSSIVAIRNGLVYYTHDTPFIFAEVNSDKIYWQRQTDGSFTKVFTEKKAVGHYISTKAVGSEEREDITDLYKHPEGSEEERIAVETACRYGTKPDVYSIRQVADVSVEVSTDGAELQMGQDASIRITLRNKSQSARSVVLHGQIAVMYYTGVIKATVKKDTINTDLLPGEEKTVKWVLTYSDYQDQLVDQAALMVTVAGRVSQSGQVLVTQHAFRLRTPDLQIQPEGSALVGQKMQAKIIFTNPLPRTLTSAVISVEGPGLQTPKRINIG</sequence>
<dbReference type="Gene3D" id="2.60.40.10">
    <property type="entry name" value="Immunoglobulins"/>
    <property type="match status" value="3"/>
</dbReference>
<dbReference type="PANTHER" id="PTHR11590:SF49">
    <property type="entry name" value="PROTEIN-GLUTAMINE GAMMA-GLUTAMYLTRANSFERASE K"/>
    <property type="match status" value="1"/>
</dbReference>
<dbReference type="SUPFAM" id="SSF49309">
    <property type="entry name" value="Transglutaminase, two C-terminal domains"/>
    <property type="match status" value="2"/>
</dbReference>
<dbReference type="EC" id="2.3.2.13" evidence="13"/>
<keyword evidence="8" id="KW-0472">Membrane</keyword>
<proteinExistence type="inferred from homology"/>
<dbReference type="Proteomes" id="UP001166093">
    <property type="component" value="Unassembled WGS sequence"/>
</dbReference>
<keyword evidence="5" id="KW-0808">Transferase</keyword>
<evidence type="ECO:0000256" key="4">
    <source>
        <dbReference type="ARBA" id="ARBA00022553"/>
    </source>
</evidence>
<keyword evidence="10" id="KW-0417">Keratinization</keyword>
<dbReference type="PANTHER" id="PTHR11590">
    <property type="entry name" value="PROTEIN-GLUTAMINE GAMMA-GLUTAMYLTRANSFERASE"/>
    <property type="match status" value="1"/>
</dbReference>
<dbReference type="Pfam" id="PF00868">
    <property type="entry name" value="Transglut_N"/>
    <property type="match status" value="1"/>
</dbReference>
<comment type="similarity">
    <text evidence="3">Belongs to the transglutaminase superfamily. Transglutaminase family.</text>
</comment>
<name>A0ABS2YAH9_POLSP</name>
<evidence type="ECO:0000256" key="19">
    <source>
        <dbReference type="ARBA" id="ARBA00045815"/>
    </source>
</evidence>
<evidence type="ECO:0000256" key="10">
    <source>
        <dbReference type="ARBA" id="ARBA00023249"/>
    </source>
</evidence>
<evidence type="ECO:0000256" key="15">
    <source>
        <dbReference type="ARBA" id="ARBA00040559"/>
    </source>
</evidence>
<keyword evidence="7" id="KW-0106">Calcium</keyword>
<keyword evidence="4" id="KW-0597">Phosphoprotein</keyword>
<comment type="caution">
    <text evidence="22">The sequence shown here is derived from an EMBL/GenBank/DDBJ whole genome shotgun (WGS) entry which is preliminary data.</text>
</comment>
<accession>A0ABS2YAH9</accession>
<evidence type="ECO:0000256" key="5">
    <source>
        <dbReference type="ARBA" id="ARBA00022679"/>
    </source>
</evidence>
<comment type="subunit">
    <text evidence="14">Interacts with PLAAT4.</text>
</comment>
<evidence type="ECO:0000256" key="12">
    <source>
        <dbReference type="ARBA" id="ARBA00023315"/>
    </source>
</evidence>
<comment type="cofactor">
    <cofactor evidence="1">
        <name>Ca(2+)</name>
        <dbReference type="ChEBI" id="CHEBI:29108"/>
    </cofactor>
</comment>
<feature type="non-terminal residue" evidence="22">
    <location>
        <position position="1"/>
    </location>
</feature>
<dbReference type="SUPFAM" id="SSF81296">
    <property type="entry name" value="E set domains"/>
    <property type="match status" value="1"/>
</dbReference>
<keyword evidence="9" id="KW-0564">Palmitate</keyword>
<evidence type="ECO:0000256" key="2">
    <source>
        <dbReference type="ARBA" id="ARBA00004635"/>
    </source>
</evidence>
<evidence type="ECO:0000256" key="7">
    <source>
        <dbReference type="ARBA" id="ARBA00022837"/>
    </source>
</evidence>
<dbReference type="SUPFAM" id="SSF54001">
    <property type="entry name" value="Cysteine proteinases"/>
    <property type="match status" value="1"/>
</dbReference>
<dbReference type="InterPro" id="IPR001102">
    <property type="entry name" value="Transglutaminase_N"/>
</dbReference>
<feature type="domain" description="Transglutaminase-like" evidence="21">
    <location>
        <begin position="393"/>
        <end position="486"/>
    </location>
</feature>
<dbReference type="InterPro" id="IPR036985">
    <property type="entry name" value="Transglutaminase-like_sf"/>
</dbReference>
<dbReference type="PIRSF" id="PIRSF000459">
    <property type="entry name" value="TGM_EBP42"/>
    <property type="match status" value="1"/>
</dbReference>
<dbReference type="InterPro" id="IPR023608">
    <property type="entry name" value="Transglutaminase_animal"/>
</dbReference>
<dbReference type="EMBL" id="JAAWVQ010124677">
    <property type="protein sequence ID" value="MBN3283191.1"/>
    <property type="molecule type" value="Genomic_DNA"/>
</dbReference>
<evidence type="ECO:0000256" key="13">
    <source>
        <dbReference type="ARBA" id="ARBA00024222"/>
    </source>
</evidence>
<feature type="non-terminal residue" evidence="22">
    <location>
        <position position="767"/>
    </location>
</feature>
<evidence type="ECO:0000256" key="8">
    <source>
        <dbReference type="ARBA" id="ARBA00023136"/>
    </source>
</evidence>
<protein>
    <recommendedName>
        <fullName evidence="15">Protein-glutamine gamma-glutamyltransferase K</fullName>
        <ecNumber evidence="13">2.3.2.13</ecNumber>
    </recommendedName>
    <alternativeName>
        <fullName evidence="18">Epidermal TGase</fullName>
    </alternativeName>
    <alternativeName>
        <fullName evidence="17">Transglutaminase K</fullName>
    </alternativeName>
    <alternativeName>
        <fullName evidence="16">Transglutaminase-1</fullName>
    </alternativeName>
</protein>
<dbReference type="Pfam" id="PF00927">
    <property type="entry name" value="Transglut_C"/>
    <property type="match status" value="1"/>
</dbReference>
<evidence type="ECO:0000256" key="16">
    <source>
        <dbReference type="ARBA" id="ARBA00041651"/>
    </source>
</evidence>
<evidence type="ECO:0000313" key="22">
    <source>
        <dbReference type="EMBL" id="MBN3283191.1"/>
    </source>
</evidence>
<evidence type="ECO:0000256" key="9">
    <source>
        <dbReference type="ARBA" id="ARBA00023139"/>
    </source>
</evidence>
<evidence type="ECO:0000256" key="20">
    <source>
        <dbReference type="SAM" id="MobiDB-lite"/>
    </source>
</evidence>
<dbReference type="InterPro" id="IPR050779">
    <property type="entry name" value="Transglutaminase"/>
</dbReference>
<evidence type="ECO:0000256" key="11">
    <source>
        <dbReference type="ARBA" id="ARBA00023288"/>
    </source>
</evidence>
<keyword evidence="11" id="KW-0449">Lipoprotein</keyword>
<evidence type="ECO:0000256" key="3">
    <source>
        <dbReference type="ARBA" id="ARBA00005968"/>
    </source>
</evidence>
<keyword evidence="6" id="KW-0479">Metal-binding</keyword>
<evidence type="ECO:0000256" key="1">
    <source>
        <dbReference type="ARBA" id="ARBA00001913"/>
    </source>
</evidence>
<evidence type="ECO:0000256" key="18">
    <source>
        <dbReference type="ARBA" id="ARBA00043229"/>
    </source>
</evidence>
<dbReference type="Pfam" id="PF01841">
    <property type="entry name" value="Transglut_core"/>
    <property type="match status" value="1"/>
</dbReference>
<dbReference type="InterPro" id="IPR008958">
    <property type="entry name" value="Transglutaminase_C"/>
</dbReference>
<comment type="function">
    <text evidence="19">Catalyzes the cross-linking of proteins and the conjugation of polyamines to proteins. Responsible for cross-linking epidermal proteins during formation of the stratum corneum. Involved in cell proliferation.</text>
</comment>
<dbReference type="InterPro" id="IPR002931">
    <property type="entry name" value="Transglutaminase-like"/>
</dbReference>
<dbReference type="InterPro" id="IPR014756">
    <property type="entry name" value="Ig_E-set"/>
</dbReference>
<feature type="region of interest" description="Disordered" evidence="20">
    <location>
        <begin position="19"/>
        <end position="42"/>
    </location>
</feature>
<gene>
    <name evidence="22" type="primary">Tgm1</name>
    <name evidence="22" type="ORF">GTO93_0002390</name>
</gene>
<dbReference type="Gene3D" id="3.90.260.10">
    <property type="entry name" value="Transglutaminase-like"/>
    <property type="match status" value="1"/>
</dbReference>
<evidence type="ECO:0000256" key="6">
    <source>
        <dbReference type="ARBA" id="ARBA00022723"/>
    </source>
</evidence>
<dbReference type="InterPro" id="IPR013808">
    <property type="entry name" value="Transglutaminase_AS"/>
</dbReference>
<evidence type="ECO:0000256" key="14">
    <source>
        <dbReference type="ARBA" id="ARBA00038573"/>
    </source>
</evidence>
<evidence type="ECO:0000256" key="17">
    <source>
        <dbReference type="ARBA" id="ARBA00041726"/>
    </source>
</evidence>
<keyword evidence="23" id="KW-1185">Reference proteome</keyword>
<organism evidence="22 23">
    <name type="scientific">Polyodon spathula</name>
    <name type="common">North American paddlefish</name>
    <name type="synonym">Squalus spathula</name>
    <dbReference type="NCBI Taxonomy" id="7913"/>
    <lineage>
        <taxon>Eukaryota</taxon>
        <taxon>Metazoa</taxon>
        <taxon>Chordata</taxon>
        <taxon>Craniata</taxon>
        <taxon>Vertebrata</taxon>
        <taxon>Euteleostomi</taxon>
        <taxon>Actinopterygii</taxon>
        <taxon>Chondrostei</taxon>
        <taxon>Acipenseriformes</taxon>
        <taxon>Polyodontidae</taxon>
        <taxon>Polyodon</taxon>
    </lineage>
</organism>